<dbReference type="Gene3D" id="1.20.120.330">
    <property type="entry name" value="Nucleotidyltransferases domain 2"/>
    <property type="match status" value="1"/>
</dbReference>
<evidence type="ECO:0000256" key="6">
    <source>
        <dbReference type="SAM" id="MobiDB-lite"/>
    </source>
</evidence>
<keyword evidence="2" id="KW-0964">Secreted</keyword>
<sequence length="1071" mass="113962">MAVKGVKDVMNKAKVVTAAATVVASFGVVTQVHADDTDLATVSNNTEVAQNQATENVTKSDVDVAKANLDTANQAVSNQEQVVSDATQSADKAQTAYDKAQQETSEAQKLVDQATPENIATAQNDVTEAEKEVAQAQGAEKVAEDVVNKAQEAVSNQSSVVSQAQQSVNDSQAAVDAAQKDVNDKQAILDGTGQAEIIANRDKAQNDVNSAQEQVKQSQSDLTKAQEADANRQEAIDNAQKTVDEANQTVTSTKSDLDAKTATVTQTQAIEDAAQSAVDAAQKDVNDKQAILDGTGQKAILDEADAAKVDKANKETALTDAQKGLKEAQEADANRQIAIDNAKTAVDTANQNVTSTKSDLDAKTVTAQQTEQALKDAEAAYKTAENDYKAINKITLTQAYVEALKKYNDYSLSSEERQQVLKTLVEESEALAKLNSYKSNPNDDNSTKYQINDLPEDVIKELSQFAADLVNQIRKAFGTPQVSVTSSSVKFADLVTDGYVSDGWNVTKAINEGQVGHDAKAVNNAARYFGLPTSPSDDEATGGQYYEDWASSAVYDCITFATLKQRVYEAVTDFMFNADEWRHARDIVGGGDVNSHVYFAIDFSKPSSENGAFAGVHFISVAEDQLVTKNNNFDTIAIANPKSAENVTATYNAAKDSYNQATVANTAAQSAKPTAQAAYDNAISQLSSASSALTQVQSVAVQTPTAQANLTLAETALTKAQERLTKATQAVEDLNADIKAKQEALTSAKAVLETAQSTLAQAQSKKSTAQQAKATAQAAYDNAISQLSSASATLTQTQSVAIQTPTAKANLASAQSTLKQAQESLVKAQKAVDDLNADITVKQANLASAKQVLSTKQATLATKEANLTAEQARLVGLQNSLATAQDNVSSAQANVVATKANLDKAKHYLTSLQTAPQLLADAKKQEETARTHLLDALDTLETELLKLKDLQVKQAVAQAVYDTTSKAYQTILDAQEKQRLQDEYNAIVAQGKTPVPIVDKTGKILGYRVEDPQVEIQSSTSSSSVKAVEEVPAVKASVLPETGENSSILTILLGCLMTLWGLIEVRRNKAK</sequence>
<keyword evidence="3 7" id="KW-0732">Signal</keyword>
<feature type="signal peptide" evidence="7">
    <location>
        <begin position="1"/>
        <end position="34"/>
    </location>
</feature>
<proteinExistence type="predicted"/>
<reference evidence="9 10" key="1">
    <citation type="journal article" date="2018" name="Emerg. Microbes Infect.">
        <title>Phenotypic and molecular analysis of nontypeable Group B streptococci: identification of cps2a and hybrid cps2a/cps5 Group B streptococcal capsule gene clusters.</title>
        <authorList>
            <person name="Alhhazmi A."/>
            <person name="Tyrrell G.J."/>
        </authorList>
    </citation>
    <scope>NUCLEOTIDE SEQUENCE [LARGE SCALE GENOMIC DNA]</scope>
    <source>
        <strain evidence="9 10">PLGBS17</strain>
    </source>
</reference>
<accession>A0A7Z6RCS3</accession>
<dbReference type="EMBL" id="QHGZ01000115">
    <property type="protein sequence ID" value="RDY83351.1"/>
    <property type="molecule type" value="Genomic_DNA"/>
</dbReference>
<evidence type="ECO:0000256" key="1">
    <source>
        <dbReference type="ARBA" id="ARBA00022512"/>
    </source>
</evidence>
<feature type="region of interest" description="Disordered" evidence="6">
    <location>
        <begin position="87"/>
        <end position="111"/>
    </location>
</feature>
<dbReference type="InterPro" id="IPR027607">
    <property type="entry name" value="Surf_Exclu_SEC10/PgrA"/>
</dbReference>
<dbReference type="InterPro" id="IPR019931">
    <property type="entry name" value="LPXTG_anchor"/>
</dbReference>
<dbReference type="SUPFAM" id="SSF57997">
    <property type="entry name" value="Tropomyosin"/>
    <property type="match status" value="1"/>
</dbReference>
<evidence type="ECO:0000259" key="8">
    <source>
        <dbReference type="PROSITE" id="PS50847"/>
    </source>
</evidence>
<feature type="coiled-coil region" evidence="5">
    <location>
        <begin position="867"/>
        <end position="894"/>
    </location>
</feature>
<feature type="domain" description="Gram-positive cocci surface proteins LPxTG" evidence="8">
    <location>
        <begin position="1039"/>
        <end position="1071"/>
    </location>
</feature>
<dbReference type="RefSeq" id="WP_000268727.1">
    <property type="nucleotide sequence ID" value="NZ_CHDK01000003.1"/>
</dbReference>
<dbReference type="NCBIfam" id="TIGR04320">
    <property type="entry name" value="Surf_Exclu_PgrA"/>
    <property type="match status" value="1"/>
</dbReference>
<evidence type="ECO:0000313" key="9">
    <source>
        <dbReference type="EMBL" id="RDY83351.1"/>
    </source>
</evidence>
<evidence type="ECO:0000256" key="2">
    <source>
        <dbReference type="ARBA" id="ARBA00022525"/>
    </source>
</evidence>
<name>A0A7Z6RCS3_STRAG</name>
<comment type="caution">
    <text evidence="9">The sequence shown here is derived from an EMBL/GenBank/DDBJ whole genome shotgun (WGS) entry which is preliminary data.</text>
</comment>
<evidence type="ECO:0000256" key="5">
    <source>
        <dbReference type="SAM" id="Coils"/>
    </source>
</evidence>
<dbReference type="AlphaFoldDB" id="A0A7Z6RCS3"/>
<feature type="coiled-coil region" evidence="5">
    <location>
        <begin position="360"/>
        <end position="394"/>
    </location>
</feature>
<evidence type="ECO:0000256" key="4">
    <source>
        <dbReference type="ARBA" id="ARBA00023088"/>
    </source>
</evidence>
<dbReference type="PROSITE" id="PS50847">
    <property type="entry name" value="GRAM_POS_ANCHORING"/>
    <property type="match status" value="1"/>
</dbReference>
<evidence type="ECO:0000256" key="3">
    <source>
        <dbReference type="ARBA" id="ARBA00022729"/>
    </source>
</evidence>
<keyword evidence="5" id="KW-0175">Coiled coil</keyword>
<gene>
    <name evidence="9" type="ORF">C4618_04490</name>
</gene>
<evidence type="ECO:0000256" key="7">
    <source>
        <dbReference type="SAM" id="SignalP"/>
    </source>
</evidence>
<feature type="chain" id="PRO_5031385707" evidence="7">
    <location>
        <begin position="35"/>
        <end position="1071"/>
    </location>
</feature>
<protein>
    <submittedName>
        <fullName evidence="9">SEC10/PgrA surface exclusion domain-containing protein</fullName>
    </submittedName>
</protein>
<evidence type="ECO:0000313" key="10">
    <source>
        <dbReference type="Proteomes" id="UP000256718"/>
    </source>
</evidence>
<dbReference type="Proteomes" id="UP000256718">
    <property type="component" value="Unassembled WGS sequence"/>
</dbReference>
<dbReference type="NCBIfam" id="TIGR01167">
    <property type="entry name" value="LPXTG_anchor"/>
    <property type="match status" value="1"/>
</dbReference>
<keyword evidence="1" id="KW-0134">Cell wall</keyword>
<organism evidence="9 10">
    <name type="scientific">Streptococcus agalactiae</name>
    <dbReference type="NCBI Taxonomy" id="1311"/>
    <lineage>
        <taxon>Bacteria</taxon>
        <taxon>Bacillati</taxon>
        <taxon>Bacillota</taxon>
        <taxon>Bacilli</taxon>
        <taxon>Lactobacillales</taxon>
        <taxon>Streptococcaceae</taxon>
        <taxon>Streptococcus</taxon>
    </lineage>
</organism>
<keyword evidence="4" id="KW-0572">Peptidoglycan-anchor</keyword>
<feature type="coiled-coil region" evidence="5">
    <location>
        <begin position="811"/>
        <end position="838"/>
    </location>
</feature>
<feature type="coiled-coil region" evidence="5">
    <location>
        <begin position="710"/>
        <end position="779"/>
    </location>
</feature>